<feature type="signal peptide" evidence="1">
    <location>
        <begin position="1"/>
        <end position="20"/>
    </location>
</feature>
<evidence type="ECO:0000313" key="3">
    <source>
        <dbReference type="Proteomes" id="UP000640333"/>
    </source>
</evidence>
<evidence type="ECO:0000256" key="1">
    <source>
        <dbReference type="SAM" id="SignalP"/>
    </source>
</evidence>
<evidence type="ECO:0000313" key="2">
    <source>
        <dbReference type="EMBL" id="MBE9397944.1"/>
    </source>
</evidence>
<keyword evidence="1" id="KW-0732">Signal</keyword>
<proteinExistence type="predicted"/>
<sequence>MHRLLFTLLFCFALSPFSYAEPLHHTSLKDQWDKEHTLTPETQWIVYSHHRAGGEWVRNVLTKLDLAPLKQHKLIYVADISAMPGIISRMFALPKMQDYVFRVALVENAEHVEGWPKKENQITVMQLQSFNVKQVHYFDDEIDLEHFISEHMLQTQRPASEN</sequence>
<accession>A0A8J7FDZ9</accession>
<dbReference type="Proteomes" id="UP000640333">
    <property type="component" value="Unassembled WGS sequence"/>
</dbReference>
<name>A0A8J7FDZ9_9GAMM</name>
<reference evidence="2" key="1">
    <citation type="submission" date="2020-10" db="EMBL/GenBank/DDBJ databases">
        <title>Bacterium isolated from coastal waters sediment.</title>
        <authorList>
            <person name="Chen R.-J."/>
            <person name="Lu D.-C."/>
            <person name="Zhu K.-L."/>
            <person name="Du Z.-J."/>
        </authorList>
    </citation>
    <scope>NUCLEOTIDE SEQUENCE</scope>
    <source>
        <strain evidence="2">N1Y112</strain>
    </source>
</reference>
<keyword evidence="3" id="KW-1185">Reference proteome</keyword>
<protein>
    <submittedName>
        <fullName evidence="2">Uncharacterized protein</fullName>
    </submittedName>
</protein>
<dbReference type="EMBL" id="JADEYS010000011">
    <property type="protein sequence ID" value="MBE9397944.1"/>
    <property type="molecule type" value="Genomic_DNA"/>
</dbReference>
<dbReference type="RefSeq" id="WP_193953530.1">
    <property type="nucleotide sequence ID" value="NZ_JADEYS010000011.1"/>
</dbReference>
<comment type="caution">
    <text evidence="2">The sequence shown here is derived from an EMBL/GenBank/DDBJ whole genome shotgun (WGS) entry which is preliminary data.</text>
</comment>
<feature type="chain" id="PRO_5035287925" evidence="1">
    <location>
        <begin position="21"/>
        <end position="162"/>
    </location>
</feature>
<organism evidence="2 3">
    <name type="scientific">Pontibacterium sinense</name>
    <dbReference type="NCBI Taxonomy" id="2781979"/>
    <lineage>
        <taxon>Bacteria</taxon>
        <taxon>Pseudomonadati</taxon>
        <taxon>Pseudomonadota</taxon>
        <taxon>Gammaproteobacteria</taxon>
        <taxon>Oceanospirillales</taxon>
        <taxon>Oceanospirillaceae</taxon>
        <taxon>Pontibacterium</taxon>
    </lineage>
</organism>
<gene>
    <name evidence="2" type="ORF">IOQ59_11815</name>
</gene>
<dbReference type="AlphaFoldDB" id="A0A8J7FDZ9"/>